<keyword evidence="7" id="KW-1185">Reference proteome</keyword>
<keyword evidence="2" id="KW-0677">Repeat</keyword>
<protein>
    <recommendedName>
        <fullName evidence="5">Ig-like domain-containing protein</fullName>
    </recommendedName>
</protein>
<organism evidence="6 7">
    <name type="scientific">Dissostichus mawsoni</name>
    <name type="common">Antarctic cod</name>
    <dbReference type="NCBI Taxonomy" id="36200"/>
    <lineage>
        <taxon>Eukaryota</taxon>
        <taxon>Metazoa</taxon>
        <taxon>Chordata</taxon>
        <taxon>Craniata</taxon>
        <taxon>Vertebrata</taxon>
        <taxon>Euteleostomi</taxon>
        <taxon>Actinopterygii</taxon>
        <taxon>Neopterygii</taxon>
        <taxon>Teleostei</taxon>
        <taxon>Neoteleostei</taxon>
        <taxon>Acanthomorphata</taxon>
        <taxon>Eupercaria</taxon>
        <taxon>Perciformes</taxon>
        <taxon>Notothenioidei</taxon>
        <taxon>Nototheniidae</taxon>
        <taxon>Dissostichus</taxon>
    </lineage>
</organism>
<dbReference type="PANTHER" id="PTHR12231:SF240">
    <property type="entry name" value="PROTEIN TURTLE HOMOLOG B"/>
    <property type="match status" value="1"/>
</dbReference>
<name>A0A7J5XY24_DISMA</name>
<dbReference type="SUPFAM" id="SSF48726">
    <property type="entry name" value="Immunoglobulin"/>
    <property type="match status" value="2"/>
</dbReference>
<dbReference type="AlphaFoldDB" id="A0A7J5XY24"/>
<dbReference type="InterPro" id="IPR036116">
    <property type="entry name" value="FN3_sf"/>
</dbReference>
<gene>
    <name evidence="6" type="ORF">F7725_007301</name>
</gene>
<dbReference type="PANTHER" id="PTHR12231">
    <property type="entry name" value="CTX-RELATED TYPE I TRANSMEMBRANE PROTEIN"/>
    <property type="match status" value="1"/>
</dbReference>
<evidence type="ECO:0000313" key="6">
    <source>
        <dbReference type="EMBL" id="KAF3841439.1"/>
    </source>
</evidence>
<dbReference type="SMART" id="SM00408">
    <property type="entry name" value="IGc2"/>
    <property type="match status" value="2"/>
</dbReference>
<evidence type="ECO:0000256" key="1">
    <source>
        <dbReference type="ARBA" id="ARBA00022729"/>
    </source>
</evidence>
<dbReference type="InterPro" id="IPR036179">
    <property type="entry name" value="Ig-like_dom_sf"/>
</dbReference>
<dbReference type="PROSITE" id="PS50835">
    <property type="entry name" value="IG_LIKE"/>
    <property type="match status" value="2"/>
</dbReference>
<evidence type="ECO:0000256" key="2">
    <source>
        <dbReference type="ARBA" id="ARBA00022737"/>
    </source>
</evidence>
<evidence type="ECO:0000259" key="5">
    <source>
        <dbReference type="PROSITE" id="PS50835"/>
    </source>
</evidence>
<dbReference type="SMART" id="SM00409">
    <property type="entry name" value="IG"/>
    <property type="match status" value="2"/>
</dbReference>
<dbReference type="Proteomes" id="UP000518266">
    <property type="component" value="Unassembled WGS sequence"/>
</dbReference>
<dbReference type="EMBL" id="JAAKFY010000020">
    <property type="protein sequence ID" value="KAF3841439.1"/>
    <property type="molecule type" value="Genomic_DNA"/>
</dbReference>
<dbReference type="InterPro" id="IPR051170">
    <property type="entry name" value="Neural/epithelial_adhesion"/>
</dbReference>
<proteinExistence type="predicted"/>
<dbReference type="InterPro" id="IPR003599">
    <property type="entry name" value="Ig_sub"/>
</dbReference>
<dbReference type="InterPro" id="IPR007110">
    <property type="entry name" value="Ig-like_dom"/>
</dbReference>
<dbReference type="Gene3D" id="2.60.40.10">
    <property type="entry name" value="Immunoglobulins"/>
    <property type="match status" value="4"/>
</dbReference>
<dbReference type="GO" id="GO:0043005">
    <property type="term" value="C:neuron projection"/>
    <property type="evidence" value="ECO:0007669"/>
    <property type="project" value="TreeGrafter"/>
</dbReference>
<dbReference type="InterPro" id="IPR003961">
    <property type="entry name" value="FN3_dom"/>
</dbReference>
<dbReference type="Pfam" id="PF13927">
    <property type="entry name" value="Ig_3"/>
    <property type="match status" value="1"/>
</dbReference>
<dbReference type="FunFam" id="2.60.40.10:FF:000272">
    <property type="entry name" value="Immunoglobulin superfamily member 9B"/>
    <property type="match status" value="1"/>
</dbReference>
<dbReference type="InterPro" id="IPR013783">
    <property type="entry name" value="Ig-like_fold"/>
</dbReference>
<feature type="domain" description="Ig-like" evidence="5">
    <location>
        <begin position="1"/>
        <end position="86"/>
    </location>
</feature>
<reference evidence="6 7" key="1">
    <citation type="submission" date="2020-03" db="EMBL/GenBank/DDBJ databases">
        <title>Dissostichus mawsoni Genome sequencing and assembly.</title>
        <authorList>
            <person name="Park H."/>
        </authorList>
    </citation>
    <scope>NUCLEOTIDE SEQUENCE [LARGE SCALE GENOMIC DNA]</scope>
    <source>
        <strain evidence="6">DM0001</strain>
        <tissue evidence="6">Muscle</tissue>
    </source>
</reference>
<feature type="domain" description="Ig-like" evidence="5">
    <location>
        <begin position="91"/>
        <end position="175"/>
    </location>
</feature>
<dbReference type="SUPFAM" id="SSF49265">
    <property type="entry name" value="Fibronectin type III"/>
    <property type="match status" value="1"/>
</dbReference>
<keyword evidence="1" id="KW-0732">Signal</keyword>
<keyword evidence="4" id="KW-0393">Immunoglobulin domain</keyword>
<comment type="caution">
    <text evidence="6">The sequence shown here is derived from an EMBL/GenBank/DDBJ whole genome shotgun (WGS) entry which is preliminary data.</text>
</comment>
<keyword evidence="3" id="KW-1015">Disulfide bond</keyword>
<evidence type="ECO:0000256" key="4">
    <source>
        <dbReference type="ARBA" id="ARBA00023319"/>
    </source>
</evidence>
<dbReference type="OrthoDB" id="6234674at2759"/>
<evidence type="ECO:0000313" key="7">
    <source>
        <dbReference type="Proteomes" id="UP000518266"/>
    </source>
</evidence>
<dbReference type="Pfam" id="PF13895">
    <property type="entry name" value="Ig_2"/>
    <property type="match status" value="1"/>
</dbReference>
<evidence type="ECO:0000256" key="3">
    <source>
        <dbReference type="ARBA" id="ARBA00023157"/>
    </source>
</evidence>
<sequence length="342" mass="37921">MPSVIYVAIGMPGFIRCPIDANPPVTLVKWKKDGLPLRIDKFPGWSQMDDGSIRVAEVTEDSLGTYTCMPYNTLGSLGWSSPAPLVLKEPPKFSVVPGGEYRQEAGRELVIPCEAEGDPFPNITWRKVGKPSKSKHNVLPRGSLQFKSLTKEDHGEWECVATNVATSITASTHVQVIGTSPHAPTSIHVVASSTWANVSWEVGYDGGFQQTFSVWYGHVLKRERLGPHDWLSIPVPGGQDWLVVPGLEPETIYHTPEPLVLLTPPRCLTANRTQQGVLLNWILPANHTAPIQHYVMEFRLGERWEVLDDSIPAGETDLLARDLIQVPDRSWTVDRVSNKTLI</sequence>
<dbReference type="InterPro" id="IPR003598">
    <property type="entry name" value="Ig_sub2"/>
</dbReference>
<dbReference type="FunFam" id="2.60.40.10:FF:000226">
    <property type="entry name" value="protein turtle homolog B"/>
    <property type="match status" value="1"/>
</dbReference>
<dbReference type="CDD" id="cd00063">
    <property type="entry name" value="FN3"/>
    <property type="match status" value="1"/>
</dbReference>
<accession>A0A7J5XY24</accession>